<evidence type="ECO:0000256" key="1">
    <source>
        <dbReference type="SAM" id="Phobius"/>
    </source>
</evidence>
<feature type="transmembrane region" description="Helical" evidence="1">
    <location>
        <begin position="205"/>
        <end position="222"/>
    </location>
</feature>
<keyword evidence="1" id="KW-0472">Membrane</keyword>
<dbReference type="EMBL" id="JAUSVK010000001">
    <property type="protein sequence ID" value="MDQ0392673.1"/>
    <property type="molecule type" value="Genomic_DNA"/>
</dbReference>
<dbReference type="RefSeq" id="WP_307426902.1">
    <property type="nucleotide sequence ID" value="NZ_JAUSVK010000001.1"/>
</dbReference>
<dbReference type="Proteomes" id="UP001237448">
    <property type="component" value="Unassembled WGS sequence"/>
</dbReference>
<keyword evidence="1" id="KW-0812">Transmembrane</keyword>
<protein>
    <submittedName>
        <fullName evidence="2">Uncharacterized protein</fullName>
    </submittedName>
</protein>
<sequence length="433" mass="46939">MNLSPPFKAGLRACCGLAVLVVLALSSLWLADLQRDPAAIRAAVGQAFQDHRLGDGEGVERFGLHRASHFSECVGLSTAILPKAANALWFTLESPALLWQPPKPMCESLRDAVGGQAEQPYFAYSRYWHGYRLLTEPALSFLSYGSLQSLCSLLLGVAALGVIASAVMPGRSTRWTIRSLAAPCAGLLFLSATVDWQAIARMPTHAVSMAVLLLCWAFAMLPRPSERSGLDTALPAAFLMGAVYNFFDFLYNPDLLAFLLGWSFFMRAVPGRALRPALSGAVAVQVIAIVGYMAMWAAKWALVRIGGDLLAEKTFMPTQDFNRWIAGGEQAYVPFKASYALLVESTRMPLGWWPLAACAVVLCALLASAVLRRRSAGVLAVTALALFPLFLLELKANHTFMHAAFTFRFVPFALILTTIGAALALRRESAARP</sequence>
<evidence type="ECO:0000313" key="2">
    <source>
        <dbReference type="EMBL" id="MDQ0392673.1"/>
    </source>
</evidence>
<keyword evidence="1" id="KW-1133">Transmembrane helix</keyword>
<reference evidence="2 3" key="1">
    <citation type="submission" date="2023-07" db="EMBL/GenBank/DDBJ databases">
        <title>Genomic Encyclopedia of Type Strains, Phase IV (KMG-IV): sequencing the most valuable type-strain genomes for metagenomic binning, comparative biology and taxonomic classification.</title>
        <authorList>
            <person name="Goeker M."/>
        </authorList>
    </citation>
    <scope>NUCLEOTIDE SEQUENCE [LARGE SCALE GENOMIC DNA]</scope>
    <source>
        <strain evidence="2 3">DSM 5896</strain>
    </source>
</reference>
<accession>A0ABU0FEZ7</accession>
<feature type="transmembrane region" description="Helical" evidence="1">
    <location>
        <begin position="147"/>
        <end position="168"/>
    </location>
</feature>
<evidence type="ECO:0000313" key="3">
    <source>
        <dbReference type="Proteomes" id="UP001237448"/>
    </source>
</evidence>
<keyword evidence="3" id="KW-1185">Reference proteome</keyword>
<feature type="transmembrane region" description="Helical" evidence="1">
    <location>
        <begin position="253"/>
        <end position="270"/>
    </location>
</feature>
<comment type="caution">
    <text evidence="2">The sequence shown here is derived from an EMBL/GenBank/DDBJ whole genome shotgun (WGS) entry which is preliminary data.</text>
</comment>
<name>A0ABU0FEZ7_9HYPH</name>
<organism evidence="2 3">
    <name type="scientific">Labrys monachus</name>
    <dbReference type="NCBI Taxonomy" id="217067"/>
    <lineage>
        <taxon>Bacteria</taxon>
        <taxon>Pseudomonadati</taxon>
        <taxon>Pseudomonadota</taxon>
        <taxon>Alphaproteobacteria</taxon>
        <taxon>Hyphomicrobiales</taxon>
        <taxon>Xanthobacteraceae</taxon>
        <taxon>Labrys</taxon>
    </lineage>
</organism>
<feature type="transmembrane region" description="Helical" evidence="1">
    <location>
        <begin position="351"/>
        <end position="371"/>
    </location>
</feature>
<feature type="transmembrane region" description="Helical" evidence="1">
    <location>
        <begin position="376"/>
        <end position="394"/>
    </location>
</feature>
<feature type="transmembrane region" description="Helical" evidence="1">
    <location>
        <begin position="400"/>
        <end position="425"/>
    </location>
</feature>
<gene>
    <name evidence="2" type="ORF">J3R73_002465</name>
</gene>
<proteinExistence type="predicted"/>
<feature type="transmembrane region" description="Helical" evidence="1">
    <location>
        <begin position="277"/>
        <end position="298"/>
    </location>
</feature>